<keyword evidence="2" id="KW-1133">Transmembrane helix</keyword>
<feature type="region of interest" description="Disordered" evidence="1">
    <location>
        <begin position="487"/>
        <end position="595"/>
    </location>
</feature>
<evidence type="ECO:0000256" key="1">
    <source>
        <dbReference type="SAM" id="MobiDB-lite"/>
    </source>
</evidence>
<evidence type="ECO:0000313" key="4">
    <source>
        <dbReference type="Proteomes" id="UP000266841"/>
    </source>
</evidence>
<organism evidence="3 4">
    <name type="scientific">Thalassiosira oceanica</name>
    <name type="common">Marine diatom</name>
    <dbReference type="NCBI Taxonomy" id="159749"/>
    <lineage>
        <taxon>Eukaryota</taxon>
        <taxon>Sar</taxon>
        <taxon>Stramenopiles</taxon>
        <taxon>Ochrophyta</taxon>
        <taxon>Bacillariophyta</taxon>
        <taxon>Coscinodiscophyceae</taxon>
        <taxon>Thalassiosirophycidae</taxon>
        <taxon>Thalassiosirales</taxon>
        <taxon>Thalassiosiraceae</taxon>
        <taxon>Thalassiosira</taxon>
    </lineage>
</organism>
<proteinExistence type="predicted"/>
<feature type="compositionally biased region" description="Basic and acidic residues" evidence="1">
    <location>
        <begin position="339"/>
        <end position="358"/>
    </location>
</feature>
<evidence type="ECO:0000313" key="3">
    <source>
        <dbReference type="EMBL" id="EJK74536.1"/>
    </source>
</evidence>
<dbReference type="AlphaFoldDB" id="K0TKE8"/>
<feature type="non-terminal residue" evidence="3">
    <location>
        <position position="595"/>
    </location>
</feature>
<name>K0TKE8_THAOC</name>
<sequence length="595" mass="64101">MATVKGKHPISIRSVHQPALKVWCHDPQALRAACREILPAFVPTASHTDLVVASVAPLEVGRVAAGIAVHVPAGVAPRLAGGALGQPDLPPAPGAAHGRLVRPAGAAEFLPAVRVRAPPVIGHAIAAVFLLAAVAILQFPVFILTEPVAAIAYRVVAPLAPEVLHADPAGPHALSAPRHPVVHPPSHLSLVTVGHCQTVLITSGACKSLPVQARFVRSAHERYQGRQHLAERDHRPPRPQPRVVAPASEAQVDHLDRRGPHQRSQPRAGDVQAAREAERPHAPPGVDDPEGRGEVGVGQPRRQLRDLAVVEDVPGALPPADDRLDLPKGRGRPRGRGRRERDGEEGGLRGGQERRHGGEQSGVGGCIVSLRVTRERNENSSRLDFMSETERRKAMPMMIEDESCQSPRELRLVHNPNTSAVLTVPVSPAPSPGWGLLTLPLLCMHGQQSRPAVPAQSAVVTVHGFTARTSRSWYDLKPDAQILARDRNRSAKVVEPRRSAKRRTKVTESVPRRIVGRDGGREFTGKRSAEKSFEKSRAVSGKARPGKSESTGAGWKRVGERSDEERDTDRDAAREEVHPQAPSPTEGRLLLRRAG</sequence>
<feature type="compositionally biased region" description="Basic and acidic residues" evidence="1">
    <location>
        <begin position="487"/>
        <end position="498"/>
    </location>
</feature>
<reference evidence="3 4" key="1">
    <citation type="journal article" date="2012" name="Genome Biol.">
        <title>Genome and low-iron response of an oceanic diatom adapted to chronic iron limitation.</title>
        <authorList>
            <person name="Lommer M."/>
            <person name="Specht M."/>
            <person name="Roy A.S."/>
            <person name="Kraemer L."/>
            <person name="Andreson R."/>
            <person name="Gutowska M.A."/>
            <person name="Wolf J."/>
            <person name="Bergner S.V."/>
            <person name="Schilhabel M.B."/>
            <person name="Klostermeier U.C."/>
            <person name="Beiko R.G."/>
            <person name="Rosenstiel P."/>
            <person name="Hippler M."/>
            <person name="Laroche J."/>
        </authorList>
    </citation>
    <scope>NUCLEOTIDE SEQUENCE [LARGE SCALE GENOMIC DNA]</scope>
    <source>
        <strain evidence="3 4">CCMP1005</strain>
    </source>
</reference>
<evidence type="ECO:0000256" key="2">
    <source>
        <dbReference type="SAM" id="Phobius"/>
    </source>
</evidence>
<gene>
    <name evidence="3" type="ORF">THAOC_03781</name>
</gene>
<feature type="compositionally biased region" description="Basic and acidic residues" evidence="1">
    <location>
        <begin position="515"/>
        <end position="537"/>
    </location>
</feature>
<comment type="caution">
    <text evidence="3">The sequence shown here is derived from an EMBL/GenBank/DDBJ whole genome shotgun (WGS) entry which is preliminary data.</text>
</comment>
<accession>K0TKE8</accession>
<keyword evidence="2" id="KW-0472">Membrane</keyword>
<dbReference type="EMBL" id="AGNL01003578">
    <property type="protein sequence ID" value="EJK74536.1"/>
    <property type="molecule type" value="Genomic_DNA"/>
</dbReference>
<feature type="compositionally biased region" description="Basic and acidic residues" evidence="1">
    <location>
        <begin position="557"/>
        <end position="578"/>
    </location>
</feature>
<protein>
    <submittedName>
        <fullName evidence="3">Uncharacterized protein</fullName>
    </submittedName>
</protein>
<feature type="compositionally biased region" description="Basic residues" evidence="1">
    <location>
        <begin position="329"/>
        <end position="338"/>
    </location>
</feature>
<feature type="region of interest" description="Disordered" evidence="1">
    <location>
        <begin position="220"/>
        <end position="364"/>
    </location>
</feature>
<keyword evidence="2" id="KW-0812">Transmembrane</keyword>
<feature type="compositionally biased region" description="Basic and acidic residues" evidence="1">
    <location>
        <begin position="220"/>
        <end position="236"/>
    </location>
</feature>
<keyword evidence="4" id="KW-1185">Reference proteome</keyword>
<dbReference type="Proteomes" id="UP000266841">
    <property type="component" value="Unassembled WGS sequence"/>
</dbReference>
<feature type="transmembrane region" description="Helical" evidence="2">
    <location>
        <begin position="124"/>
        <end position="144"/>
    </location>
</feature>